<evidence type="ECO:0000313" key="3">
    <source>
        <dbReference type="WBParaSite" id="OFLC_0000949601-mRNA-1"/>
    </source>
</evidence>
<proteinExistence type="predicted"/>
<dbReference type="EMBL" id="UZAJ01011690">
    <property type="protein sequence ID" value="VDO61048.1"/>
    <property type="molecule type" value="Genomic_DNA"/>
</dbReference>
<evidence type="ECO:0000313" key="1">
    <source>
        <dbReference type="EMBL" id="VDO61048.1"/>
    </source>
</evidence>
<accession>A0A183HPT5</accession>
<dbReference type="Gene3D" id="2.60.40.1260">
    <property type="entry name" value="Lamin Tail domain"/>
    <property type="match status" value="1"/>
</dbReference>
<sequence>MKNQQWPAGDRVKTSLVDADGNEMATRESIAELQYGQFVSDDGQDPEQRCAVM</sequence>
<keyword evidence="2" id="KW-1185">Reference proteome</keyword>
<protein>
    <submittedName>
        <fullName evidence="3">DUF2158 domain-containing protein</fullName>
    </submittedName>
</protein>
<dbReference type="STRING" id="387005.A0A183HPT5"/>
<name>A0A183HPT5_9BILA</name>
<dbReference type="AlphaFoldDB" id="A0A183HPT5"/>
<reference evidence="3" key="1">
    <citation type="submission" date="2016-06" db="UniProtKB">
        <authorList>
            <consortium name="WormBaseParasite"/>
        </authorList>
    </citation>
    <scope>IDENTIFICATION</scope>
</reference>
<dbReference type="Proteomes" id="UP000267606">
    <property type="component" value="Unassembled WGS sequence"/>
</dbReference>
<reference evidence="1 2" key="2">
    <citation type="submission" date="2018-11" db="EMBL/GenBank/DDBJ databases">
        <authorList>
            <consortium name="Pathogen Informatics"/>
        </authorList>
    </citation>
    <scope>NUCLEOTIDE SEQUENCE [LARGE SCALE GENOMIC DNA]</scope>
</reference>
<organism evidence="3">
    <name type="scientific">Onchocerca flexuosa</name>
    <dbReference type="NCBI Taxonomy" id="387005"/>
    <lineage>
        <taxon>Eukaryota</taxon>
        <taxon>Metazoa</taxon>
        <taxon>Ecdysozoa</taxon>
        <taxon>Nematoda</taxon>
        <taxon>Chromadorea</taxon>
        <taxon>Rhabditida</taxon>
        <taxon>Spirurina</taxon>
        <taxon>Spiruromorpha</taxon>
        <taxon>Filarioidea</taxon>
        <taxon>Onchocercidae</taxon>
        <taxon>Onchocerca</taxon>
    </lineage>
</organism>
<dbReference type="InterPro" id="IPR036415">
    <property type="entry name" value="Lamin_tail_dom_sf"/>
</dbReference>
<gene>
    <name evidence="1" type="ORF">OFLC_LOCUS9496</name>
</gene>
<dbReference type="WBParaSite" id="OFLC_0000949601-mRNA-1">
    <property type="protein sequence ID" value="OFLC_0000949601-mRNA-1"/>
    <property type="gene ID" value="OFLC_0000949601"/>
</dbReference>
<evidence type="ECO:0000313" key="2">
    <source>
        <dbReference type="Proteomes" id="UP000267606"/>
    </source>
</evidence>